<name>A0A139Y5A1_TOXGO</name>
<dbReference type="InterPro" id="IPR029058">
    <property type="entry name" value="AB_hydrolase_fold"/>
</dbReference>
<organism evidence="1 2">
    <name type="scientific">Toxoplasma gondii ARI</name>
    <dbReference type="NCBI Taxonomy" id="1074872"/>
    <lineage>
        <taxon>Eukaryota</taxon>
        <taxon>Sar</taxon>
        <taxon>Alveolata</taxon>
        <taxon>Apicomplexa</taxon>
        <taxon>Conoidasida</taxon>
        <taxon>Coccidia</taxon>
        <taxon>Eucoccidiorida</taxon>
        <taxon>Eimeriorina</taxon>
        <taxon>Sarcocystidae</taxon>
        <taxon>Toxoplasma</taxon>
    </lineage>
</organism>
<dbReference type="GO" id="GO:0016787">
    <property type="term" value="F:hydrolase activity"/>
    <property type="evidence" value="ECO:0007669"/>
    <property type="project" value="UniProtKB-KW"/>
</dbReference>
<evidence type="ECO:0000313" key="1">
    <source>
        <dbReference type="EMBL" id="KYF46060.1"/>
    </source>
</evidence>
<evidence type="ECO:0000313" key="2">
    <source>
        <dbReference type="Proteomes" id="UP000074247"/>
    </source>
</evidence>
<dbReference type="AlphaFoldDB" id="A0A139Y5A1"/>
<comment type="caution">
    <text evidence="1">The sequence shown here is derived from an EMBL/GenBank/DDBJ whole genome shotgun (WGS) entry which is preliminary data.</text>
</comment>
<dbReference type="Gene3D" id="3.40.50.1820">
    <property type="entry name" value="alpha/beta hydrolase"/>
    <property type="match status" value="1"/>
</dbReference>
<keyword evidence="1" id="KW-0378">Hydrolase</keyword>
<accession>A0A139Y5A1</accession>
<gene>
    <name evidence="1" type="ORF">TGARI_230905C</name>
</gene>
<reference evidence="1 2" key="1">
    <citation type="journal article" date="2016" name="Nat. Commun.">
        <title>Local admixture of amplified and diversified secreted pathogenesis determinants shapes mosaic Toxoplasma gondii genomes.</title>
        <authorList>
            <person name="Lorenzi H."/>
            <person name="Khan A."/>
            <person name="Behnke M.S."/>
            <person name="Namasivayam S."/>
            <person name="Swapna L.S."/>
            <person name="Hadjithomas M."/>
            <person name="Karamycheva S."/>
            <person name="Pinney D."/>
            <person name="Brunk B.P."/>
            <person name="Ajioka J.W."/>
            <person name="Ajzenberg D."/>
            <person name="Boothroyd J.C."/>
            <person name="Boyle J.P."/>
            <person name="Darde M.L."/>
            <person name="Diaz-Miranda M.A."/>
            <person name="Dubey J.P."/>
            <person name="Fritz H.M."/>
            <person name="Gennari S.M."/>
            <person name="Gregory B.D."/>
            <person name="Kim K."/>
            <person name="Saeij J.P."/>
            <person name="Su C."/>
            <person name="White M.W."/>
            <person name="Zhu X.Q."/>
            <person name="Howe D.K."/>
            <person name="Rosenthal B.M."/>
            <person name="Grigg M.E."/>
            <person name="Parkinson J."/>
            <person name="Liu L."/>
            <person name="Kissinger J.C."/>
            <person name="Roos D.S."/>
            <person name="Sibley L.D."/>
        </authorList>
    </citation>
    <scope>NUCLEOTIDE SEQUENCE [LARGE SCALE GENOMIC DNA]</scope>
    <source>
        <strain evidence="1 2">ARI</strain>
    </source>
</reference>
<sequence length="179" mass="19866">SIAHPIVAFFILKIGRLLRPVLEPIFNAVVPKDELPQLSVADLFSIDPDAMVGTILSIVKERLEETLQTLQDRRIRITVVHGTGDGVIPIRQSQVLAERYSNIQLRPVKDFVHHFPSSHSHFTAHLLHQEVLRYREASCVRTSMRSHSVATAVGCAADPSLSFSSRNSLYTGSACTESL</sequence>
<dbReference type="VEuPathDB" id="ToxoDB:TGARI_230905C"/>
<feature type="non-terminal residue" evidence="1">
    <location>
        <position position="1"/>
    </location>
</feature>
<protein>
    <submittedName>
        <fullName evidence="1">Hydrolase, alpha/beta fold family protein</fullName>
    </submittedName>
</protein>
<dbReference type="SUPFAM" id="SSF53474">
    <property type="entry name" value="alpha/beta-Hydrolases"/>
    <property type="match status" value="1"/>
</dbReference>
<dbReference type="Proteomes" id="UP000074247">
    <property type="component" value="Unassembled WGS sequence"/>
</dbReference>
<proteinExistence type="predicted"/>
<dbReference type="EMBL" id="AGQS02003899">
    <property type="protein sequence ID" value="KYF46060.1"/>
    <property type="molecule type" value="Genomic_DNA"/>
</dbReference>